<sequence length="524" mass="60162">MLRLTVKHGLRASSQLAATKNPDASSYVQQLESEWESAKPFTEIPGPTRWQLFRGFQKGGQYHQLGMDDVMRMYKKQFGDICLIPGLFGMPTTVFSFNEKTFERVYRTEGQWPVRGGAEPVLHYRSKRKDEFFKDCVGLFTNGPEWGRVRSAVNPVLMQHRNVAIYLKPMQRVNRQFVNRIREMRDTESQEVPGDFLNTINHLTFESVATVALDKELGLLQRAKPPPEASKLFQNIEVLMNSFFELGVKPSLYKYISTPTYKKFSQAMDEIFDTCSMYVNQAIERIDRKLLEGDSSDHKSVLEQLLQIDRKLATVLAMDMLMGGVDTTSTAISGILLNLAKNPDKQQRLREEVQSKLTTLDREFSLEDMKSLPYLRAVIKESLRLYPVTFGNARSAGADVVLDGYRIPKGTNLLMTNSFLLKDDGLYPRAKEFIPERWLRQKGEDSSDVLVNPNLSAFIYLPFGFGPRMCVGKRIVDLEMELTVANLVRNFHIEYNHPTENAFKCTFLYKPNIPLKFKFTDVKY</sequence>
<accession>B4PIZ8</accession>
<dbReference type="InterPro" id="IPR036396">
    <property type="entry name" value="Cyt_P450_sf"/>
</dbReference>
<dbReference type="KEGG" id="dya:Dyak_GE22060"/>
<dbReference type="GO" id="GO:0004497">
    <property type="term" value="F:monooxygenase activity"/>
    <property type="evidence" value="ECO:0007669"/>
    <property type="project" value="UniProtKB-KW"/>
</dbReference>
<evidence type="ECO:0000256" key="8">
    <source>
        <dbReference type="ARBA" id="ARBA00023033"/>
    </source>
</evidence>
<evidence type="ECO:0000313" key="13">
    <source>
        <dbReference type="Proteomes" id="UP000002282"/>
    </source>
</evidence>
<evidence type="ECO:0000256" key="11">
    <source>
        <dbReference type="RuleBase" id="RU000461"/>
    </source>
</evidence>
<evidence type="ECO:0000256" key="1">
    <source>
        <dbReference type="ARBA" id="ARBA00001971"/>
    </source>
</evidence>
<evidence type="ECO:0000256" key="5">
    <source>
        <dbReference type="ARBA" id="ARBA00022723"/>
    </source>
</evidence>
<dbReference type="PRINTS" id="PR00385">
    <property type="entry name" value="P450"/>
</dbReference>
<keyword evidence="6 11" id="KW-0560">Oxidoreductase</keyword>
<dbReference type="OMA" id="SNGPEWG"/>
<dbReference type="InterPro" id="IPR001128">
    <property type="entry name" value="Cyt_P450"/>
</dbReference>
<evidence type="ECO:0000256" key="6">
    <source>
        <dbReference type="ARBA" id="ARBA00023002"/>
    </source>
</evidence>
<dbReference type="PhylomeDB" id="B4PIZ8"/>
<name>B4PIZ8_DROYA</name>
<reference evidence="12 13" key="1">
    <citation type="journal article" date="2007" name="Nature">
        <title>Evolution of genes and genomes on the Drosophila phylogeny.</title>
        <authorList>
            <consortium name="Drosophila 12 Genomes Consortium"/>
            <person name="Clark A.G."/>
            <person name="Eisen M.B."/>
            <person name="Smith D.R."/>
            <person name="Bergman C.M."/>
            <person name="Oliver B."/>
            <person name="Markow T.A."/>
            <person name="Kaufman T.C."/>
            <person name="Kellis M."/>
            <person name="Gelbart W."/>
            <person name="Iyer V.N."/>
            <person name="Pollard D.A."/>
            <person name="Sackton T.B."/>
            <person name="Larracuente A.M."/>
            <person name="Singh N.D."/>
            <person name="Abad J.P."/>
            <person name="Abt D.N."/>
            <person name="Adryan B."/>
            <person name="Aguade M."/>
            <person name="Akashi H."/>
            <person name="Anderson W.W."/>
            <person name="Aquadro C.F."/>
            <person name="Ardell D.H."/>
            <person name="Arguello R."/>
            <person name="Artieri C.G."/>
            <person name="Barbash D.A."/>
            <person name="Barker D."/>
            <person name="Barsanti P."/>
            <person name="Batterham P."/>
            <person name="Batzoglou S."/>
            <person name="Begun D."/>
            <person name="Bhutkar A."/>
            <person name="Blanco E."/>
            <person name="Bosak S.A."/>
            <person name="Bradley R.K."/>
            <person name="Brand A.D."/>
            <person name="Brent M.R."/>
            <person name="Brooks A.N."/>
            <person name="Brown R.H."/>
            <person name="Butlin R.K."/>
            <person name="Caggese C."/>
            <person name="Calvi B.R."/>
            <person name="Bernardo de Carvalho A."/>
            <person name="Caspi A."/>
            <person name="Castrezana S."/>
            <person name="Celniker S.E."/>
            <person name="Chang J.L."/>
            <person name="Chapple C."/>
            <person name="Chatterji S."/>
            <person name="Chinwalla A."/>
            <person name="Civetta A."/>
            <person name="Clifton S.W."/>
            <person name="Comeron J.M."/>
            <person name="Costello J.C."/>
            <person name="Coyne J.A."/>
            <person name="Daub J."/>
            <person name="David R.G."/>
            <person name="Delcher A.L."/>
            <person name="Delehaunty K."/>
            <person name="Do C.B."/>
            <person name="Ebling H."/>
            <person name="Edwards K."/>
            <person name="Eickbush T."/>
            <person name="Evans J.D."/>
            <person name="Filipski A."/>
            <person name="Findeiss S."/>
            <person name="Freyhult E."/>
            <person name="Fulton L."/>
            <person name="Fulton R."/>
            <person name="Garcia A.C."/>
            <person name="Gardiner A."/>
            <person name="Garfield D.A."/>
            <person name="Garvin B.E."/>
            <person name="Gibson G."/>
            <person name="Gilbert D."/>
            <person name="Gnerre S."/>
            <person name="Godfrey J."/>
            <person name="Good R."/>
            <person name="Gotea V."/>
            <person name="Gravely B."/>
            <person name="Greenberg A.J."/>
            <person name="Griffiths-Jones S."/>
            <person name="Gross S."/>
            <person name="Guigo R."/>
            <person name="Gustafson E.A."/>
            <person name="Haerty W."/>
            <person name="Hahn M.W."/>
            <person name="Halligan D.L."/>
            <person name="Halpern A.L."/>
            <person name="Halter G.M."/>
            <person name="Han M.V."/>
            <person name="Heger A."/>
            <person name="Hillier L."/>
            <person name="Hinrichs A.S."/>
            <person name="Holmes I."/>
            <person name="Hoskins R.A."/>
            <person name="Hubisz M.J."/>
            <person name="Hultmark D."/>
            <person name="Huntley M.A."/>
            <person name="Jaffe D.B."/>
            <person name="Jagadeeshan S."/>
            <person name="Jeck W.R."/>
            <person name="Johnson J."/>
            <person name="Jones C.D."/>
            <person name="Jordan W.C."/>
            <person name="Karpen G.H."/>
            <person name="Kataoka E."/>
            <person name="Keightley P.D."/>
            <person name="Kheradpour P."/>
            <person name="Kirkness E.F."/>
            <person name="Koerich L.B."/>
            <person name="Kristiansen K."/>
            <person name="Kudrna D."/>
            <person name="Kulathinal R.J."/>
            <person name="Kumar S."/>
            <person name="Kwok R."/>
            <person name="Lander E."/>
            <person name="Langley C.H."/>
            <person name="Lapoint R."/>
            <person name="Lazzaro B.P."/>
            <person name="Lee S.J."/>
            <person name="Levesque L."/>
            <person name="Li R."/>
            <person name="Lin C.F."/>
            <person name="Lin M.F."/>
            <person name="Lindblad-Toh K."/>
            <person name="Llopart A."/>
            <person name="Long M."/>
            <person name="Low L."/>
            <person name="Lozovsky E."/>
            <person name="Lu J."/>
            <person name="Luo M."/>
            <person name="Machado C.A."/>
            <person name="Makalowski W."/>
            <person name="Marzo M."/>
            <person name="Matsuda M."/>
            <person name="Matzkin L."/>
            <person name="McAllister B."/>
            <person name="McBride C.S."/>
            <person name="McKernan B."/>
            <person name="McKernan K."/>
            <person name="Mendez-Lago M."/>
            <person name="Minx P."/>
            <person name="Mollenhauer M.U."/>
            <person name="Montooth K."/>
            <person name="Mount S.M."/>
            <person name="Mu X."/>
            <person name="Myers E."/>
            <person name="Negre B."/>
            <person name="Newfeld S."/>
            <person name="Nielsen R."/>
            <person name="Noor M.A."/>
            <person name="O'Grady P."/>
            <person name="Pachter L."/>
            <person name="Papaceit M."/>
            <person name="Parisi M.J."/>
            <person name="Parisi M."/>
            <person name="Parts L."/>
            <person name="Pedersen J.S."/>
            <person name="Pesole G."/>
            <person name="Phillippy A.M."/>
            <person name="Ponting C.P."/>
            <person name="Pop M."/>
            <person name="Porcelli D."/>
            <person name="Powell J.R."/>
            <person name="Prohaska S."/>
            <person name="Pruitt K."/>
            <person name="Puig M."/>
            <person name="Quesneville H."/>
            <person name="Ram K.R."/>
            <person name="Rand D."/>
            <person name="Rasmussen M.D."/>
            <person name="Reed L.K."/>
            <person name="Reenan R."/>
            <person name="Reily A."/>
            <person name="Remington K.A."/>
            <person name="Rieger T.T."/>
            <person name="Ritchie M.G."/>
            <person name="Robin C."/>
            <person name="Rogers Y.H."/>
            <person name="Rohde C."/>
            <person name="Rozas J."/>
            <person name="Rubenfield M.J."/>
            <person name="Ruiz A."/>
            <person name="Russo S."/>
            <person name="Salzberg S.L."/>
            <person name="Sanchez-Gracia A."/>
            <person name="Saranga D.J."/>
            <person name="Sato H."/>
            <person name="Schaeffer S.W."/>
            <person name="Schatz M.C."/>
            <person name="Schlenke T."/>
            <person name="Schwartz R."/>
            <person name="Segarra C."/>
            <person name="Singh R.S."/>
            <person name="Sirot L."/>
            <person name="Sirota M."/>
            <person name="Sisneros N.B."/>
            <person name="Smith C.D."/>
            <person name="Smith T.F."/>
            <person name="Spieth J."/>
            <person name="Stage D.E."/>
            <person name="Stark A."/>
            <person name="Stephan W."/>
            <person name="Strausberg R.L."/>
            <person name="Strempel S."/>
            <person name="Sturgill D."/>
            <person name="Sutton G."/>
            <person name="Sutton G.G."/>
            <person name="Tao W."/>
            <person name="Teichmann S."/>
            <person name="Tobari Y.N."/>
            <person name="Tomimura Y."/>
            <person name="Tsolas J.M."/>
            <person name="Valente V.L."/>
            <person name="Venter E."/>
            <person name="Venter J.C."/>
            <person name="Vicario S."/>
            <person name="Vieira F.G."/>
            <person name="Vilella A.J."/>
            <person name="Villasante A."/>
            <person name="Walenz B."/>
            <person name="Wang J."/>
            <person name="Wasserman M."/>
            <person name="Watts T."/>
            <person name="Wilson D."/>
            <person name="Wilson R.K."/>
            <person name="Wing R.A."/>
            <person name="Wolfner M.F."/>
            <person name="Wong A."/>
            <person name="Wong G.K."/>
            <person name="Wu C.I."/>
            <person name="Wu G."/>
            <person name="Yamamoto D."/>
            <person name="Yang H.P."/>
            <person name="Yang S.P."/>
            <person name="Yorke J.A."/>
            <person name="Yoshida K."/>
            <person name="Zdobnov E."/>
            <person name="Zhang P."/>
            <person name="Zhang Y."/>
            <person name="Zimin A.V."/>
            <person name="Baldwin J."/>
            <person name="Abdouelleil A."/>
            <person name="Abdulkadir J."/>
            <person name="Abebe A."/>
            <person name="Abera B."/>
            <person name="Abreu J."/>
            <person name="Acer S.C."/>
            <person name="Aftuck L."/>
            <person name="Alexander A."/>
            <person name="An P."/>
            <person name="Anderson E."/>
            <person name="Anderson S."/>
            <person name="Arachi H."/>
            <person name="Azer M."/>
            <person name="Bachantsang P."/>
            <person name="Barry A."/>
            <person name="Bayul T."/>
            <person name="Berlin A."/>
            <person name="Bessette D."/>
            <person name="Bloom T."/>
            <person name="Blye J."/>
            <person name="Boguslavskiy L."/>
            <person name="Bonnet C."/>
            <person name="Boukhgalter B."/>
            <person name="Bourzgui I."/>
            <person name="Brown A."/>
            <person name="Cahill P."/>
            <person name="Channer S."/>
            <person name="Cheshatsang Y."/>
            <person name="Chuda L."/>
            <person name="Citroen M."/>
            <person name="Collymore A."/>
            <person name="Cooke P."/>
            <person name="Costello M."/>
            <person name="D'Aco K."/>
            <person name="Daza R."/>
            <person name="De Haan G."/>
            <person name="DeGray S."/>
            <person name="DeMaso C."/>
            <person name="Dhargay N."/>
            <person name="Dooley K."/>
            <person name="Dooley E."/>
            <person name="Doricent M."/>
            <person name="Dorje P."/>
            <person name="Dorjee K."/>
            <person name="Dupes A."/>
            <person name="Elong R."/>
            <person name="Falk J."/>
            <person name="Farina A."/>
            <person name="Faro S."/>
            <person name="Ferguson D."/>
            <person name="Fisher S."/>
            <person name="Foley C.D."/>
            <person name="Franke A."/>
            <person name="Friedrich D."/>
            <person name="Gadbois L."/>
            <person name="Gearin G."/>
            <person name="Gearin C.R."/>
            <person name="Giannoukos G."/>
            <person name="Goode T."/>
            <person name="Graham J."/>
            <person name="Grandbois E."/>
            <person name="Grewal S."/>
            <person name="Gyaltsen K."/>
            <person name="Hafez N."/>
            <person name="Hagos B."/>
            <person name="Hall J."/>
            <person name="Henson C."/>
            <person name="Hollinger A."/>
            <person name="Honan T."/>
            <person name="Huard M.D."/>
            <person name="Hughes L."/>
            <person name="Hurhula B."/>
            <person name="Husby M.E."/>
            <person name="Kamat A."/>
            <person name="Kanga B."/>
            <person name="Kashin S."/>
            <person name="Khazanovich D."/>
            <person name="Kisner P."/>
            <person name="Lance K."/>
            <person name="Lara M."/>
            <person name="Lee W."/>
            <person name="Lennon N."/>
            <person name="Letendre F."/>
            <person name="LeVine R."/>
            <person name="Lipovsky A."/>
            <person name="Liu X."/>
            <person name="Liu J."/>
            <person name="Liu S."/>
            <person name="Lokyitsang T."/>
            <person name="Lokyitsang Y."/>
            <person name="Lubonja R."/>
            <person name="Lui A."/>
            <person name="MacDonald P."/>
            <person name="Magnisalis V."/>
            <person name="Maru K."/>
            <person name="Matthews C."/>
            <person name="McCusker W."/>
            <person name="McDonough S."/>
            <person name="Mehta T."/>
            <person name="Meldrim J."/>
            <person name="Meneus L."/>
            <person name="Mihai O."/>
            <person name="Mihalev A."/>
            <person name="Mihova T."/>
            <person name="Mittelman R."/>
            <person name="Mlenga V."/>
            <person name="Montmayeur A."/>
            <person name="Mulrain L."/>
            <person name="Navidi A."/>
            <person name="Naylor J."/>
            <person name="Negash T."/>
            <person name="Nguyen T."/>
            <person name="Nguyen N."/>
            <person name="Nicol R."/>
            <person name="Norbu C."/>
            <person name="Norbu N."/>
            <person name="Novod N."/>
            <person name="O'Neill B."/>
            <person name="Osman S."/>
            <person name="Markiewicz E."/>
            <person name="Oyono O.L."/>
            <person name="Patti C."/>
            <person name="Phunkhang P."/>
            <person name="Pierre F."/>
            <person name="Priest M."/>
            <person name="Raghuraman S."/>
            <person name="Rege F."/>
            <person name="Reyes R."/>
            <person name="Rise C."/>
            <person name="Rogov P."/>
            <person name="Ross K."/>
            <person name="Ryan E."/>
            <person name="Settipalli S."/>
            <person name="Shea T."/>
            <person name="Sherpa N."/>
            <person name="Shi L."/>
            <person name="Shih D."/>
            <person name="Sparrow T."/>
            <person name="Spaulding J."/>
            <person name="Stalker J."/>
            <person name="Stange-Thomann N."/>
            <person name="Stavropoulos S."/>
            <person name="Stone C."/>
            <person name="Strader C."/>
            <person name="Tesfaye S."/>
            <person name="Thomson T."/>
            <person name="Thoulutsang Y."/>
            <person name="Thoulutsang D."/>
            <person name="Topham K."/>
            <person name="Topping I."/>
            <person name="Tsamla T."/>
            <person name="Vassiliev H."/>
            <person name="Vo A."/>
            <person name="Wangchuk T."/>
            <person name="Wangdi T."/>
            <person name="Weiand M."/>
            <person name="Wilkinson J."/>
            <person name="Wilson A."/>
            <person name="Yadav S."/>
            <person name="Young G."/>
            <person name="Yu Q."/>
            <person name="Zembek L."/>
            <person name="Zhong D."/>
            <person name="Zimmer A."/>
            <person name="Zwirko Z."/>
            <person name="Jaffe D.B."/>
            <person name="Alvarez P."/>
            <person name="Brockman W."/>
            <person name="Butler J."/>
            <person name="Chin C."/>
            <person name="Gnerre S."/>
            <person name="Grabherr M."/>
            <person name="Kleber M."/>
            <person name="Mauceli E."/>
            <person name="MacCallum I."/>
        </authorList>
    </citation>
    <scope>NUCLEOTIDE SEQUENCE [LARGE SCALE GENOMIC DNA]</scope>
    <source>
        <strain evidence="13">Tai18E2 / Tucson 14021-0261.01</strain>
    </source>
</reference>
<keyword evidence="5 10" id="KW-0479">Metal-binding</keyword>
<dbReference type="OrthoDB" id="3945418at2759"/>
<dbReference type="InterPro" id="IPR050479">
    <property type="entry name" value="CYP11_CYP27_families"/>
</dbReference>
<proteinExistence type="inferred from homology"/>
<comment type="similarity">
    <text evidence="3 11">Belongs to the cytochrome P450 family.</text>
</comment>
<keyword evidence="7 10" id="KW-0408">Iron</keyword>
<dbReference type="eggNOG" id="KOG0159">
    <property type="taxonomic scope" value="Eukaryota"/>
</dbReference>
<dbReference type="FunFam" id="1.10.630.10:FF:000006">
    <property type="entry name" value="Cytochrome P450 302a1, mitochondrial"/>
    <property type="match status" value="1"/>
</dbReference>
<dbReference type="CDD" id="cd11054">
    <property type="entry name" value="CYP24A1-like"/>
    <property type="match status" value="1"/>
</dbReference>
<comment type="subcellular location">
    <subcellularLocation>
        <location evidence="2">Membrane</location>
    </subcellularLocation>
</comment>
<evidence type="ECO:0000256" key="10">
    <source>
        <dbReference type="PIRSR" id="PIRSR602401-1"/>
    </source>
</evidence>
<evidence type="ECO:0000256" key="4">
    <source>
        <dbReference type="ARBA" id="ARBA00022617"/>
    </source>
</evidence>
<dbReference type="EMBL" id="CM000159">
    <property type="protein sequence ID" value="EDW94589.1"/>
    <property type="molecule type" value="Genomic_DNA"/>
</dbReference>
<dbReference type="PROSITE" id="PS00086">
    <property type="entry name" value="CYTOCHROME_P450"/>
    <property type="match status" value="1"/>
</dbReference>
<dbReference type="HOGENOM" id="CLU_001570_28_0_1"/>
<evidence type="ECO:0000256" key="9">
    <source>
        <dbReference type="ARBA" id="ARBA00023136"/>
    </source>
</evidence>
<dbReference type="GO" id="GO:0016020">
    <property type="term" value="C:membrane"/>
    <property type="evidence" value="ECO:0007669"/>
    <property type="project" value="UniProtKB-SubCell"/>
</dbReference>
<dbReference type="GO" id="GO:0016705">
    <property type="term" value="F:oxidoreductase activity, acting on paired donors, with incorporation or reduction of molecular oxygen"/>
    <property type="evidence" value="ECO:0007669"/>
    <property type="project" value="InterPro"/>
</dbReference>
<dbReference type="GO" id="GO:0020037">
    <property type="term" value="F:heme binding"/>
    <property type="evidence" value="ECO:0007669"/>
    <property type="project" value="InterPro"/>
</dbReference>
<evidence type="ECO:0000313" key="12">
    <source>
        <dbReference type="EMBL" id="EDW94589.1"/>
    </source>
</evidence>
<dbReference type="PANTHER" id="PTHR24279:SF120">
    <property type="entry name" value="CYTOCHROME P450"/>
    <property type="match status" value="1"/>
</dbReference>
<evidence type="ECO:0000256" key="2">
    <source>
        <dbReference type="ARBA" id="ARBA00004370"/>
    </source>
</evidence>
<reference evidence="12 13" key="2">
    <citation type="journal article" date="2007" name="PLoS Biol.">
        <title>Principles of genome evolution in the Drosophila melanogaster species group.</title>
        <authorList>
            <person name="Ranz J.M."/>
            <person name="Maurin D."/>
            <person name="Chan Y.S."/>
            <person name="von Grotthuss M."/>
            <person name="Hillier L.W."/>
            <person name="Roote J."/>
            <person name="Ashburner M."/>
            <person name="Bergman C.M."/>
        </authorList>
    </citation>
    <scope>NUCLEOTIDE SEQUENCE [LARGE SCALE GENOMIC DNA]</scope>
    <source>
        <strain evidence="13">Tai18E2 / Tucson 14021-0261.01</strain>
    </source>
</reference>
<dbReference type="Proteomes" id="UP000002282">
    <property type="component" value="Chromosome 3L"/>
</dbReference>
<feature type="binding site" description="axial binding residue" evidence="10">
    <location>
        <position position="470"/>
    </location>
    <ligand>
        <name>heme</name>
        <dbReference type="ChEBI" id="CHEBI:30413"/>
    </ligand>
    <ligandPart>
        <name>Fe</name>
        <dbReference type="ChEBI" id="CHEBI:18248"/>
    </ligandPart>
</feature>
<dbReference type="Gene3D" id="1.10.630.10">
    <property type="entry name" value="Cytochrome P450"/>
    <property type="match status" value="1"/>
</dbReference>
<comment type="cofactor">
    <cofactor evidence="1 10">
        <name>heme</name>
        <dbReference type="ChEBI" id="CHEBI:30413"/>
    </cofactor>
</comment>
<dbReference type="Pfam" id="PF00067">
    <property type="entry name" value="p450"/>
    <property type="match status" value="1"/>
</dbReference>
<dbReference type="AlphaFoldDB" id="B4PIZ8"/>
<keyword evidence="13" id="KW-1185">Reference proteome</keyword>
<dbReference type="SUPFAM" id="SSF48264">
    <property type="entry name" value="Cytochrome P450"/>
    <property type="match status" value="1"/>
</dbReference>
<protein>
    <submittedName>
        <fullName evidence="12">Uncharacterized protein</fullName>
    </submittedName>
</protein>
<evidence type="ECO:0000256" key="3">
    <source>
        <dbReference type="ARBA" id="ARBA00010617"/>
    </source>
</evidence>
<dbReference type="InterPro" id="IPR002401">
    <property type="entry name" value="Cyt_P450_E_grp-I"/>
</dbReference>
<keyword evidence="9" id="KW-0472">Membrane</keyword>
<evidence type="ECO:0000256" key="7">
    <source>
        <dbReference type="ARBA" id="ARBA00023004"/>
    </source>
</evidence>
<dbReference type="PANTHER" id="PTHR24279">
    <property type="entry name" value="CYTOCHROME P450"/>
    <property type="match status" value="1"/>
</dbReference>
<gene>
    <name evidence="12" type="primary">Dyak\GE22060</name>
    <name evidence="12" type="synonym">dyak_GLEANR_5769</name>
    <name evidence="12" type="synonym">GE22060</name>
    <name evidence="12" type="ORF">Dyak_GE22060</name>
</gene>
<dbReference type="GO" id="GO:0005506">
    <property type="term" value="F:iron ion binding"/>
    <property type="evidence" value="ECO:0007669"/>
    <property type="project" value="InterPro"/>
</dbReference>
<keyword evidence="8 11" id="KW-0503">Monooxygenase</keyword>
<keyword evidence="4 10" id="KW-0349">Heme</keyword>
<dbReference type="InterPro" id="IPR017972">
    <property type="entry name" value="Cyt_P450_CS"/>
</dbReference>
<dbReference type="PRINTS" id="PR00463">
    <property type="entry name" value="EP450I"/>
</dbReference>
<organism evidence="12 13">
    <name type="scientific">Drosophila yakuba</name>
    <name type="common">Fruit fly</name>
    <dbReference type="NCBI Taxonomy" id="7245"/>
    <lineage>
        <taxon>Eukaryota</taxon>
        <taxon>Metazoa</taxon>
        <taxon>Ecdysozoa</taxon>
        <taxon>Arthropoda</taxon>
        <taxon>Hexapoda</taxon>
        <taxon>Insecta</taxon>
        <taxon>Pterygota</taxon>
        <taxon>Neoptera</taxon>
        <taxon>Endopterygota</taxon>
        <taxon>Diptera</taxon>
        <taxon>Brachycera</taxon>
        <taxon>Muscomorpha</taxon>
        <taxon>Ephydroidea</taxon>
        <taxon>Drosophilidae</taxon>
        <taxon>Drosophila</taxon>
        <taxon>Sophophora</taxon>
    </lineage>
</organism>